<dbReference type="InterPro" id="IPR000014">
    <property type="entry name" value="PAS"/>
</dbReference>
<feature type="domain" description="Methyl-accepting transducer" evidence="12">
    <location>
        <begin position="250"/>
        <end position="486"/>
    </location>
</feature>
<dbReference type="AlphaFoldDB" id="A0A177NM46"/>
<evidence type="ECO:0000256" key="7">
    <source>
        <dbReference type="ARBA" id="ARBA00022989"/>
    </source>
</evidence>
<dbReference type="RefSeq" id="WP_064039873.1">
    <property type="nucleotide sequence ID" value="NZ_LUUJ01000057.1"/>
</dbReference>
<evidence type="ECO:0000256" key="5">
    <source>
        <dbReference type="ARBA" id="ARBA00022519"/>
    </source>
</evidence>
<evidence type="ECO:0000313" key="14">
    <source>
        <dbReference type="EMBL" id="OAI18463.1"/>
    </source>
</evidence>
<keyword evidence="6" id="KW-0812">Transmembrane</keyword>
<evidence type="ECO:0000256" key="3">
    <source>
        <dbReference type="ARBA" id="ARBA00022481"/>
    </source>
</evidence>
<dbReference type="PANTHER" id="PTHR32089:SF74">
    <property type="entry name" value="METHYL-ACCEPTING CHEMOTAXIS PROTEIN AER"/>
    <property type="match status" value="1"/>
</dbReference>
<dbReference type="SUPFAM" id="SSF55785">
    <property type="entry name" value="PYP-like sensor domain (PAS domain)"/>
    <property type="match status" value="1"/>
</dbReference>
<evidence type="ECO:0000259" key="13">
    <source>
        <dbReference type="PROSITE" id="PS50112"/>
    </source>
</evidence>
<organism evidence="14 15">
    <name type="scientific">Methylomonas koyamae</name>
    <dbReference type="NCBI Taxonomy" id="702114"/>
    <lineage>
        <taxon>Bacteria</taxon>
        <taxon>Pseudomonadati</taxon>
        <taxon>Pseudomonadota</taxon>
        <taxon>Gammaproteobacteria</taxon>
        <taxon>Methylococcales</taxon>
        <taxon>Methylococcaceae</taxon>
        <taxon>Methylomonas</taxon>
    </lineage>
</organism>
<keyword evidence="5" id="KW-0997">Cell inner membrane</keyword>
<evidence type="ECO:0000256" key="10">
    <source>
        <dbReference type="ARBA" id="ARBA00029447"/>
    </source>
</evidence>
<dbReference type="PROSITE" id="PS50112">
    <property type="entry name" value="PAS"/>
    <property type="match status" value="1"/>
</dbReference>
<dbReference type="FunFam" id="1.10.287.950:FF:000001">
    <property type="entry name" value="Methyl-accepting chemotaxis sensory transducer"/>
    <property type="match status" value="1"/>
</dbReference>
<dbReference type="GO" id="GO:0007165">
    <property type="term" value="P:signal transduction"/>
    <property type="evidence" value="ECO:0007669"/>
    <property type="project" value="UniProtKB-KW"/>
</dbReference>
<feature type="domain" description="PAS" evidence="13">
    <location>
        <begin position="23"/>
        <end position="76"/>
    </location>
</feature>
<dbReference type="PROSITE" id="PS50111">
    <property type="entry name" value="CHEMOTAXIS_TRANSDUC_2"/>
    <property type="match status" value="1"/>
</dbReference>
<dbReference type="SUPFAM" id="SSF58104">
    <property type="entry name" value="Methyl-accepting chemotaxis protein (MCP) signaling domain"/>
    <property type="match status" value="1"/>
</dbReference>
<keyword evidence="8" id="KW-0472">Membrane</keyword>
<evidence type="ECO:0000256" key="8">
    <source>
        <dbReference type="ARBA" id="ARBA00023136"/>
    </source>
</evidence>
<dbReference type="GO" id="GO:0005886">
    <property type="term" value="C:plasma membrane"/>
    <property type="evidence" value="ECO:0007669"/>
    <property type="project" value="UniProtKB-SubCell"/>
</dbReference>
<evidence type="ECO:0000256" key="1">
    <source>
        <dbReference type="ARBA" id="ARBA00004429"/>
    </source>
</evidence>
<evidence type="ECO:0000256" key="4">
    <source>
        <dbReference type="ARBA" id="ARBA00022500"/>
    </source>
</evidence>
<dbReference type="InterPro" id="IPR004089">
    <property type="entry name" value="MCPsignal_dom"/>
</dbReference>
<name>A0A177NM46_9GAMM</name>
<accession>A0A177NM46</accession>
<comment type="subcellular location">
    <subcellularLocation>
        <location evidence="1">Cell inner membrane</location>
        <topology evidence="1">Multi-pass membrane protein</topology>
    </subcellularLocation>
</comment>
<evidence type="ECO:0000256" key="6">
    <source>
        <dbReference type="ARBA" id="ARBA00022692"/>
    </source>
</evidence>
<dbReference type="EMBL" id="LUUJ01000057">
    <property type="protein sequence ID" value="OAI18463.1"/>
    <property type="molecule type" value="Genomic_DNA"/>
</dbReference>
<dbReference type="CDD" id="cd11386">
    <property type="entry name" value="MCP_signal"/>
    <property type="match status" value="1"/>
</dbReference>
<dbReference type="Proteomes" id="UP000077857">
    <property type="component" value="Unassembled WGS sequence"/>
</dbReference>
<dbReference type="Gene3D" id="1.10.287.950">
    <property type="entry name" value="Methyl-accepting chemotaxis protein"/>
    <property type="match status" value="1"/>
</dbReference>
<dbReference type="InterPro" id="IPR035965">
    <property type="entry name" value="PAS-like_dom_sf"/>
</dbReference>
<evidence type="ECO:0000313" key="15">
    <source>
        <dbReference type="Proteomes" id="UP000077857"/>
    </source>
</evidence>
<dbReference type="GO" id="GO:0052131">
    <property type="term" value="P:positive aerotaxis"/>
    <property type="evidence" value="ECO:0007669"/>
    <property type="project" value="UniProtKB-ARBA"/>
</dbReference>
<dbReference type="InterPro" id="IPR013655">
    <property type="entry name" value="PAS_fold_3"/>
</dbReference>
<evidence type="ECO:0000259" key="12">
    <source>
        <dbReference type="PROSITE" id="PS50111"/>
    </source>
</evidence>
<dbReference type="OrthoDB" id="5675566at2"/>
<dbReference type="Gene3D" id="3.30.450.20">
    <property type="entry name" value="PAS domain"/>
    <property type="match status" value="1"/>
</dbReference>
<proteinExistence type="inferred from homology"/>
<keyword evidence="2" id="KW-1003">Cell membrane</keyword>
<keyword evidence="9 11" id="KW-0807">Transducer</keyword>
<evidence type="ECO:0000256" key="11">
    <source>
        <dbReference type="PROSITE-ProRule" id="PRU00284"/>
    </source>
</evidence>
<evidence type="ECO:0000256" key="9">
    <source>
        <dbReference type="ARBA" id="ARBA00023224"/>
    </source>
</evidence>
<keyword evidence="7" id="KW-1133">Transmembrane helix</keyword>
<dbReference type="PANTHER" id="PTHR32089">
    <property type="entry name" value="METHYL-ACCEPTING CHEMOTAXIS PROTEIN MCPB"/>
    <property type="match status" value="1"/>
</dbReference>
<keyword evidence="4" id="KW-0145">Chemotaxis</keyword>
<sequence>MKNNQPVTQREISYSPEATITSATNPAGAISYINQDFLKISGFGQDELIGKSHNVVRHPDMPPAAFADLWQTIKSGRPWMGIVKNRCKNGDHYWVDAFVTPRFANGNIVGYESVRVKPNAACVARADAIYRQLNAGKNAAAGRGFSLSARLALGFAAIQAAGCAGLALADAISPAAAAMAFAATAVPAYVWSALALRPLKAAAGEAGDIIRNPLMQQVYTADAGEVGQLLLAIKLLKAKSRTIIRRLIQATEPLAEKADASDRAVKSVNLAMARQMGEIEQVAAAIHQMSATVSEVARSAAQAAQATNDVNRQSHDTLARVNDSIEMINRLAAAVDQAEAVIQVLADRSKQIGGVLDVIQGIAEQTNLLALNAAIEAARAGEQGRGFAVVADEVRTLAGRTQNSTEQIHKMIEALRGGADNAVREMAKVRELAASGAAQGKNSTQLLQETGRSVGVINDMIVQIASAAEQQHAVAEDISRTVEAIGTLSRETTNHANLASAASGSVSELSKELDMMVEQFDDKTD</sequence>
<dbReference type="Pfam" id="PF08447">
    <property type="entry name" value="PAS_3"/>
    <property type="match status" value="1"/>
</dbReference>
<comment type="caution">
    <text evidence="14">The sequence shown here is derived from an EMBL/GenBank/DDBJ whole genome shotgun (WGS) entry which is preliminary data.</text>
</comment>
<dbReference type="SMART" id="SM00283">
    <property type="entry name" value="MA"/>
    <property type="match status" value="1"/>
</dbReference>
<keyword evidence="3" id="KW-0488">Methylation</keyword>
<evidence type="ECO:0000256" key="2">
    <source>
        <dbReference type="ARBA" id="ARBA00022475"/>
    </source>
</evidence>
<dbReference type="CDD" id="cd00130">
    <property type="entry name" value="PAS"/>
    <property type="match status" value="1"/>
</dbReference>
<comment type="similarity">
    <text evidence="10">Belongs to the methyl-accepting chemotaxis (MCP) protein family.</text>
</comment>
<gene>
    <name evidence="14" type="ORF">A1507_08865</name>
</gene>
<dbReference type="Pfam" id="PF00015">
    <property type="entry name" value="MCPsignal"/>
    <property type="match status" value="1"/>
</dbReference>
<protein>
    <submittedName>
        <fullName evidence="14">PAS domain S-box protein</fullName>
    </submittedName>
</protein>
<dbReference type="NCBIfam" id="TIGR00229">
    <property type="entry name" value="sensory_box"/>
    <property type="match status" value="1"/>
</dbReference>
<dbReference type="FunFam" id="3.30.450.20:FF:000046">
    <property type="entry name" value="Aerotaxis sensor receptor"/>
    <property type="match status" value="1"/>
</dbReference>
<reference evidence="14 15" key="1">
    <citation type="submission" date="2016-03" db="EMBL/GenBank/DDBJ databases">
        <authorList>
            <person name="Ploux O."/>
        </authorList>
    </citation>
    <scope>NUCLEOTIDE SEQUENCE [LARGE SCALE GENOMIC DNA]</scope>
    <source>
        <strain evidence="14 15">R-45378</strain>
    </source>
</reference>